<accession>A0ACA9P439</accession>
<protein>
    <submittedName>
        <fullName evidence="1">4004_t:CDS:1</fullName>
    </submittedName>
</protein>
<reference evidence="1" key="1">
    <citation type="submission" date="2021-06" db="EMBL/GenBank/DDBJ databases">
        <authorList>
            <person name="Kallberg Y."/>
            <person name="Tangrot J."/>
            <person name="Rosling A."/>
        </authorList>
    </citation>
    <scope>NUCLEOTIDE SEQUENCE</scope>
    <source>
        <strain evidence="1">IL203A</strain>
    </source>
</reference>
<dbReference type="Proteomes" id="UP000789702">
    <property type="component" value="Unassembled WGS sequence"/>
</dbReference>
<proteinExistence type="predicted"/>
<name>A0ACA9P439_9GLOM</name>
<gene>
    <name evidence="1" type="ORF">DHETER_LOCUS11030</name>
</gene>
<evidence type="ECO:0000313" key="2">
    <source>
        <dbReference type="Proteomes" id="UP000789702"/>
    </source>
</evidence>
<sequence>LFEPSNFNIETIGTTETIKTAEIIEATPVHKNYSVFSIGSSSNILYKKHVLEISSWIDRQPQPYTFGDNPYELNLLLRGSVVGFSSKHFHTFCDNIPGTVIVMKILGTGEIIGGYNPLVWPSDDSFKWLSTEDSFIFTLRNQKLSTSIISRVNNVNMAIGCSSSHGPYFGNNFYKITAKKSKKWFYNDNGNYSIPIRANHESFTVVDYEVFQVLNKYNETSIN</sequence>
<keyword evidence="2" id="KW-1185">Reference proteome</keyword>
<feature type="non-terminal residue" evidence="1">
    <location>
        <position position="1"/>
    </location>
</feature>
<dbReference type="EMBL" id="CAJVPU010023023">
    <property type="protein sequence ID" value="CAG8686971.1"/>
    <property type="molecule type" value="Genomic_DNA"/>
</dbReference>
<evidence type="ECO:0000313" key="1">
    <source>
        <dbReference type="EMBL" id="CAG8686971.1"/>
    </source>
</evidence>
<organism evidence="1 2">
    <name type="scientific">Dentiscutata heterogama</name>
    <dbReference type="NCBI Taxonomy" id="1316150"/>
    <lineage>
        <taxon>Eukaryota</taxon>
        <taxon>Fungi</taxon>
        <taxon>Fungi incertae sedis</taxon>
        <taxon>Mucoromycota</taxon>
        <taxon>Glomeromycotina</taxon>
        <taxon>Glomeromycetes</taxon>
        <taxon>Diversisporales</taxon>
        <taxon>Gigasporaceae</taxon>
        <taxon>Dentiscutata</taxon>
    </lineage>
</organism>
<comment type="caution">
    <text evidence="1">The sequence shown here is derived from an EMBL/GenBank/DDBJ whole genome shotgun (WGS) entry which is preliminary data.</text>
</comment>